<accession>A0ABY6P230</accession>
<dbReference type="RefSeq" id="WP_265383814.1">
    <property type="nucleotide sequence ID" value="NZ_CP110615.1"/>
</dbReference>
<keyword evidence="2" id="KW-1185">Reference proteome</keyword>
<proteinExistence type="predicted"/>
<sequence length="61" mass="6447">MASVDLVVNPCRSLCSWRRSRAGGELFACAGCGSQWEPGQGWTPVDADGVVPDAVRAARRA</sequence>
<gene>
    <name evidence="1" type="ORF">RHODO2019_04455</name>
</gene>
<name>A0ABY6P230_9NOCA</name>
<protein>
    <submittedName>
        <fullName evidence="1">Uncharacterized protein</fullName>
    </submittedName>
</protein>
<organism evidence="1 2">
    <name type="scientific">Rhodococcus antarcticus</name>
    <dbReference type="NCBI Taxonomy" id="2987751"/>
    <lineage>
        <taxon>Bacteria</taxon>
        <taxon>Bacillati</taxon>
        <taxon>Actinomycetota</taxon>
        <taxon>Actinomycetes</taxon>
        <taxon>Mycobacteriales</taxon>
        <taxon>Nocardiaceae</taxon>
        <taxon>Rhodococcus</taxon>
    </lineage>
</organism>
<evidence type="ECO:0000313" key="2">
    <source>
        <dbReference type="Proteomes" id="UP001164965"/>
    </source>
</evidence>
<evidence type="ECO:0000313" key="1">
    <source>
        <dbReference type="EMBL" id="UZJ25710.1"/>
    </source>
</evidence>
<dbReference type="EMBL" id="CP110615">
    <property type="protein sequence ID" value="UZJ25710.1"/>
    <property type="molecule type" value="Genomic_DNA"/>
</dbReference>
<reference evidence="1" key="1">
    <citation type="submission" date="2022-10" db="EMBL/GenBank/DDBJ databases">
        <title>Rhodococcus sp.75.</title>
        <authorList>
            <person name="Sun M."/>
        </authorList>
    </citation>
    <scope>NUCLEOTIDE SEQUENCE</scope>
    <source>
        <strain evidence="1">75</strain>
    </source>
</reference>
<dbReference type="Proteomes" id="UP001164965">
    <property type="component" value="Chromosome"/>
</dbReference>